<protein>
    <submittedName>
        <fullName evidence="1">Uncharacterized protein</fullName>
    </submittedName>
</protein>
<accession>A0A135RQI2</accession>
<proteinExistence type="predicted"/>
<sequence length="126" mass="13218">MEPAVERVEIPVKVATLVTAAVSGDTVACLPITAAPAASHPLEPALLPQAEGLPPLPQQRNLHPLASRQVQTTLVVALMAIHALPDCVARRMDTATPATTSVALGVRPPSHRERVRPALAQLAVVR</sequence>
<dbReference type="AlphaFoldDB" id="A0A135RQI2"/>
<reference evidence="1 2" key="1">
    <citation type="submission" date="2014-02" db="EMBL/GenBank/DDBJ databases">
        <title>The genome sequence of Colletotrichum nymphaeae SA-01.</title>
        <authorList>
            <person name="Baroncelli R."/>
            <person name="Thon M.R."/>
        </authorList>
    </citation>
    <scope>NUCLEOTIDE SEQUENCE [LARGE SCALE GENOMIC DNA]</scope>
    <source>
        <strain evidence="1 2">SA-01</strain>
    </source>
</reference>
<dbReference type="Proteomes" id="UP000070054">
    <property type="component" value="Unassembled WGS sequence"/>
</dbReference>
<name>A0A135RQI2_9PEZI</name>
<evidence type="ECO:0000313" key="2">
    <source>
        <dbReference type="Proteomes" id="UP000070054"/>
    </source>
</evidence>
<keyword evidence="2" id="KW-1185">Reference proteome</keyword>
<gene>
    <name evidence="1" type="ORF">CNYM01_01824</name>
</gene>
<comment type="caution">
    <text evidence="1">The sequence shown here is derived from an EMBL/GenBank/DDBJ whole genome shotgun (WGS) entry which is preliminary data.</text>
</comment>
<dbReference type="EMBL" id="JEMN01001831">
    <property type="protein sequence ID" value="KXH25983.1"/>
    <property type="molecule type" value="Genomic_DNA"/>
</dbReference>
<evidence type="ECO:0000313" key="1">
    <source>
        <dbReference type="EMBL" id="KXH25983.1"/>
    </source>
</evidence>
<organism evidence="1 2">
    <name type="scientific">Colletotrichum nymphaeae SA-01</name>
    <dbReference type="NCBI Taxonomy" id="1460502"/>
    <lineage>
        <taxon>Eukaryota</taxon>
        <taxon>Fungi</taxon>
        <taxon>Dikarya</taxon>
        <taxon>Ascomycota</taxon>
        <taxon>Pezizomycotina</taxon>
        <taxon>Sordariomycetes</taxon>
        <taxon>Hypocreomycetidae</taxon>
        <taxon>Glomerellales</taxon>
        <taxon>Glomerellaceae</taxon>
        <taxon>Colletotrichum</taxon>
        <taxon>Colletotrichum acutatum species complex</taxon>
    </lineage>
</organism>